<evidence type="ECO:0000256" key="3">
    <source>
        <dbReference type="ARBA" id="ARBA00007722"/>
    </source>
</evidence>
<accession>A0A498HWD3</accession>
<dbReference type="SMART" id="SM00401">
    <property type="entry name" value="ZnF_GATA"/>
    <property type="match status" value="1"/>
</dbReference>
<organism evidence="18 19">
    <name type="scientific">Malus domestica</name>
    <name type="common">Apple</name>
    <name type="synonym">Pyrus malus</name>
    <dbReference type="NCBI Taxonomy" id="3750"/>
    <lineage>
        <taxon>Eukaryota</taxon>
        <taxon>Viridiplantae</taxon>
        <taxon>Streptophyta</taxon>
        <taxon>Embryophyta</taxon>
        <taxon>Tracheophyta</taxon>
        <taxon>Spermatophyta</taxon>
        <taxon>Magnoliopsida</taxon>
        <taxon>eudicotyledons</taxon>
        <taxon>Gunneridae</taxon>
        <taxon>Pentapetalae</taxon>
        <taxon>rosids</taxon>
        <taxon>fabids</taxon>
        <taxon>Rosales</taxon>
        <taxon>Rosaceae</taxon>
        <taxon>Amygdaloideae</taxon>
        <taxon>Maleae</taxon>
        <taxon>Malus</taxon>
    </lineage>
</organism>
<evidence type="ECO:0000256" key="9">
    <source>
        <dbReference type="ARBA" id="ARBA00023159"/>
    </source>
</evidence>
<reference evidence="18 19" key="1">
    <citation type="submission" date="2018-10" db="EMBL/GenBank/DDBJ databases">
        <title>A high-quality apple genome assembly.</title>
        <authorList>
            <person name="Hu J."/>
        </authorList>
    </citation>
    <scope>NUCLEOTIDE SEQUENCE [LARGE SCALE GENOMIC DNA]</scope>
    <source>
        <strain evidence="19">cv. HFTH1</strain>
        <tissue evidence="18">Young leaf</tissue>
    </source>
</reference>
<evidence type="ECO:0000256" key="13">
    <source>
        <dbReference type="PROSITE-ProRule" id="PRU00357"/>
    </source>
</evidence>
<gene>
    <name evidence="18" type="ORF">DVH24_016677</name>
</gene>
<dbReference type="SMART" id="SM00979">
    <property type="entry name" value="TIFY"/>
    <property type="match status" value="1"/>
</dbReference>
<evidence type="ECO:0000256" key="2">
    <source>
        <dbReference type="ARBA" id="ARBA00004123"/>
    </source>
</evidence>
<evidence type="ECO:0000256" key="11">
    <source>
        <dbReference type="ARBA" id="ARBA00023242"/>
    </source>
</evidence>
<keyword evidence="11 13" id="KW-0539">Nucleus</keyword>
<evidence type="ECO:0000256" key="7">
    <source>
        <dbReference type="ARBA" id="ARBA00023015"/>
    </source>
</evidence>
<dbReference type="Pfam" id="PF06200">
    <property type="entry name" value="tify"/>
    <property type="match status" value="1"/>
</dbReference>
<comment type="caution">
    <text evidence="18">The sequence shown here is derived from an EMBL/GenBank/DDBJ whole genome shotgun (WGS) entry which is preliminary data.</text>
</comment>
<dbReference type="InterPro" id="IPR000679">
    <property type="entry name" value="Znf_GATA"/>
</dbReference>
<keyword evidence="9" id="KW-0010">Activator</keyword>
<dbReference type="STRING" id="3750.A0A498HWD3"/>
<dbReference type="InterPro" id="IPR045280">
    <property type="entry name" value="TIFY-like"/>
</dbReference>
<evidence type="ECO:0000313" key="18">
    <source>
        <dbReference type="EMBL" id="RXH73855.1"/>
    </source>
</evidence>
<dbReference type="InterPro" id="IPR010402">
    <property type="entry name" value="CCT_domain"/>
</dbReference>
<evidence type="ECO:0000256" key="1">
    <source>
        <dbReference type="ARBA" id="ARBA00002206"/>
    </source>
</evidence>
<keyword evidence="4" id="KW-0479">Metal-binding</keyword>
<evidence type="ECO:0000259" key="15">
    <source>
        <dbReference type="PROSITE" id="PS50114"/>
    </source>
</evidence>
<evidence type="ECO:0000259" key="17">
    <source>
        <dbReference type="PROSITE" id="PS51320"/>
    </source>
</evidence>
<dbReference type="Proteomes" id="UP000290289">
    <property type="component" value="Chromosome 15"/>
</dbReference>
<comment type="similarity">
    <text evidence="3">Belongs to the type IV zinc-finger family. Class C subfamily.</text>
</comment>
<evidence type="ECO:0000256" key="8">
    <source>
        <dbReference type="ARBA" id="ARBA00023125"/>
    </source>
</evidence>
<comment type="subcellular location">
    <subcellularLocation>
        <location evidence="2 13">Nucleus</location>
    </subcellularLocation>
</comment>
<keyword evidence="19" id="KW-1185">Reference proteome</keyword>
<dbReference type="SUPFAM" id="SSF57716">
    <property type="entry name" value="Glucocorticoid receptor-like (DNA-binding domain)"/>
    <property type="match status" value="1"/>
</dbReference>
<dbReference type="PANTHER" id="PTHR46125">
    <property type="entry name" value="GATA TRANSCRIPTION FACTOR 28"/>
    <property type="match status" value="1"/>
</dbReference>
<dbReference type="Pfam" id="PF06203">
    <property type="entry name" value="CCT"/>
    <property type="match status" value="1"/>
</dbReference>
<evidence type="ECO:0000256" key="5">
    <source>
        <dbReference type="ARBA" id="ARBA00022771"/>
    </source>
</evidence>
<feature type="compositionally biased region" description="Polar residues" evidence="14">
    <location>
        <begin position="185"/>
        <end position="207"/>
    </location>
</feature>
<dbReference type="InterPro" id="IPR010399">
    <property type="entry name" value="Tify_dom"/>
</dbReference>
<dbReference type="PROSITE" id="PS51320">
    <property type="entry name" value="TIFY"/>
    <property type="match status" value="1"/>
</dbReference>
<dbReference type="GO" id="GO:0043565">
    <property type="term" value="F:sequence-specific DNA binding"/>
    <property type="evidence" value="ECO:0007669"/>
    <property type="project" value="InterPro"/>
</dbReference>
<dbReference type="GO" id="GO:0006355">
    <property type="term" value="P:regulation of DNA-templated transcription"/>
    <property type="evidence" value="ECO:0007669"/>
    <property type="project" value="InterPro"/>
</dbReference>
<dbReference type="InterPro" id="IPR013088">
    <property type="entry name" value="Znf_NHR/GATA"/>
</dbReference>
<dbReference type="Pfam" id="PF00320">
    <property type="entry name" value="GATA"/>
    <property type="match status" value="1"/>
</dbReference>
<keyword evidence="5 12" id="KW-0863">Zinc-finger</keyword>
<feature type="region of interest" description="Disordered" evidence="14">
    <location>
        <begin position="183"/>
        <end position="209"/>
    </location>
</feature>
<protein>
    <recommendedName>
        <fullName evidence="20">GATA domain class transcription factor</fullName>
    </recommendedName>
</protein>
<evidence type="ECO:0000256" key="10">
    <source>
        <dbReference type="ARBA" id="ARBA00023163"/>
    </source>
</evidence>
<evidence type="ECO:0008006" key="20">
    <source>
        <dbReference type="Google" id="ProtNLM"/>
    </source>
</evidence>
<dbReference type="GO" id="GO:0008270">
    <property type="term" value="F:zinc ion binding"/>
    <property type="evidence" value="ECO:0007669"/>
    <property type="project" value="UniProtKB-KW"/>
</dbReference>
<dbReference type="PROSITE" id="PS50114">
    <property type="entry name" value="GATA_ZN_FINGER_2"/>
    <property type="match status" value="1"/>
</dbReference>
<dbReference type="AlphaFoldDB" id="A0A498HWD3"/>
<dbReference type="PANTHER" id="PTHR46125:SF20">
    <property type="entry name" value="GATA TRANSCRIPTION FACTOR 25"/>
    <property type="match status" value="1"/>
</dbReference>
<dbReference type="GO" id="GO:0005634">
    <property type="term" value="C:nucleus"/>
    <property type="evidence" value="ECO:0007669"/>
    <property type="project" value="UniProtKB-SubCell"/>
</dbReference>
<comment type="function">
    <text evidence="1">Transcriptional activator that specifically binds 5'-GATA-3' or 5'-GAT-3' motifs within gene promoters.</text>
</comment>
<feature type="domain" description="Tify" evidence="17">
    <location>
        <begin position="84"/>
        <end position="119"/>
    </location>
</feature>
<proteinExistence type="inferred from homology"/>
<dbReference type="EMBL" id="RDQH01000341">
    <property type="protein sequence ID" value="RXH73855.1"/>
    <property type="molecule type" value="Genomic_DNA"/>
</dbReference>
<evidence type="ECO:0000256" key="14">
    <source>
        <dbReference type="SAM" id="MobiDB-lite"/>
    </source>
</evidence>
<dbReference type="PROSITE" id="PS00344">
    <property type="entry name" value="GATA_ZN_FINGER_1"/>
    <property type="match status" value="1"/>
</dbReference>
<feature type="domain" description="CCT" evidence="16">
    <location>
        <begin position="150"/>
        <end position="192"/>
    </location>
</feature>
<sequence length="306" mass="33370">MTIDSIREPPPMSMYGHSQDMTMPNPIPACDDDDAGAADSIDNAHIQYDSHTLEDGGIVVVEDVSSDGVYVQGGSASSELRGQPYDGSSQLTLSFRGQVFVFDAVTPEKVQAVLLLLGGNELSPSAQGTELASQNQRAMEDYPRCSQPHRAASLIRFRQKRKERCFDKKVRYGVRQEVALRMQRNKGQFSSSKRSDGDSNWSAGQESGQEDCHAETSCKHCGISSKSTPMMRRGPSGPRSLCNACGLFWANRGGLRELSKRSHDIKRIEQGGEPDTKDLDSVTAIDAHNNLVPFSNGDNSALVAEN</sequence>
<evidence type="ECO:0000256" key="6">
    <source>
        <dbReference type="ARBA" id="ARBA00022833"/>
    </source>
</evidence>
<evidence type="ECO:0000313" key="19">
    <source>
        <dbReference type="Proteomes" id="UP000290289"/>
    </source>
</evidence>
<feature type="domain" description="GATA-type" evidence="15">
    <location>
        <begin position="212"/>
        <end position="268"/>
    </location>
</feature>
<name>A0A498HWD3_MALDO</name>
<keyword evidence="6" id="KW-0862">Zinc</keyword>
<dbReference type="PROSITE" id="PS51017">
    <property type="entry name" value="CCT"/>
    <property type="match status" value="1"/>
</dbReference>
<keyword evidence="10" id="KW-0804">Transcription</keyword>
<evidence type="ECO:0000256" key="12">
    <source>
        <dbReference type="PROSITE-ProRule" id="PRU00094"/>
    </source>
</evidence>
<evidence type="ECO:0000256" key="4">
    <source>
        <dbReference type="ARBA" id="ARBA00022723"/>
    </source>
</evidence>
<keyword evidence="8" id="KW-0238">DNA-binding</keyword>
<dbReference type="Gene3D" id="3.30.50.10">
    <property type="entry name" value="Erythroid Transcription Factor GATA-1, subunit A"/>
    <property type="match status" value="1"/>
</dbReference>
<feature type="region of interest" description="Disordered" evidence="14">
    <location>
        <begin position="1"/>
        <end position="38"/>
    </location>
</feature>
<dbReference type="CDD" id="cd00202">
    <property type="entry name" value="ZnF_GATA"/>
    <property type="match status" value="1"/>
</dbReference>
<keyword evidence="7" id="KW-0805">Transcription regulation</keyword>
<evidence type="ECO:0000259" key="16">
    <source>
        <dbReference type="PROSITE" id="PS51017"/>
    </source>
</evidence>